<gene>
    <name evidence="2" type="ordered locus">Acid345_1371</name>
</gene>
<dbReference type="Gene3D" id="3.20.20.370">
    <property type="entry name" value="Glycoside hydrolase/deacetylase"/>
    <property type="match status" value="1"/>
</dbReference>
<accession>Q1IRX7</accession>
<sequence>MFPPKISSGLRVHGLYELFRRAGVTAHDWAECEVTTGPECLAVRLGWARQKRIEFPIFPAKSACDRTVRLGWMFPPDDRVHRLVPDFILPHHPEPVPQGCLFDLVSDHVIRCKTDLPTIAIAVLARLEETASNERDPHGRFPANASVAFREGFLGRAIVDEYGLGLRQALEVLSPEWSPQPREFALKLSHDIDRIGIPFHFRTALKETLRSRRPQDTALSLLSAFALVDPPALRSVDRIIQISKEQNLSSAVYWMASTPSEYDSGYSISDRRVRQHFLHFLAEHVEMGYHASYFAFGNPELLRAESESLRSAIQTDAIGGRHHYLRWLPSCWGDWEKAGLKYDSSVGYADCIGFRAGTCIPYRPWNFAEDRPYDLLEIPLLVMECSLIAKQYMGLGRGEAVARVRELAERCRLTGGEFTLLCHNDMLFDPEVGEDFYLSLVKAIGTREKYDWAEDLRTQRQQCAHPAMAH</sequence>
<proteinExistence type="predicted"/>
<dbReference type="KEGG" id="aba:Acid345_1371"/>
<evidence type="ECO:0000313" key="3">
    <source>
        <dbReference type="Proteomes" id="UP000002432"/>
    </source>
</evidence>
<protein>
    <recommendedName>
        <fullName evidence="1">DUF7033 domain-containing protein</fullName>
    </recommendedName>
</protein>
<dbReference type="Proteomes" id="UP000002432">
    <property type="component" value="Chromosome"/>
</dbReference>
<dbReference type="EMBL" id="CP000360">
    <property type="protein sequence ID" value="ABF40373.1"/>
    <property type="molecule type" value="Genomic_DNA"/>
</dbReference>
<dbReference type="Pfam" id="PF23019">
    <property type="entry name" value="DUF7033"/>
    <property type="match status" value="1"/>
</dbReference>
<dbReference type="EnsemblBacteria" id="ABF40373">
    <property type="protein sequence ID" value="ABF40373"/>
    <property type="gene ID" value="Acid345_1371"/>
</dbReference>
<dbReference type="OrthoDB" id="1550751at2"/>
<evidence type="ECO:0000313" key="2">
    <source>
        <dbReference type="EMBL" id="ABF40373.1"/>
    </source>
</evidence>
<dbReference type="STRING" id="204669.Acid345_1371"/>
<reference evidence="2 3" key="1">
    <citation type="journal article" date="2009" name="Appl. Environ. Microbiol.">
        <title>Three genomes from the phylum Acidobacteria provide insight into the lifestyles of these microorganisms in soils.</title>
        <authorList>
            <person name="Ward N.L."/>
            <person name="Challacombe J.F."/>
            <person name="Janssen P.H."/>
            <person name="Henrissat B."/>
            <person name="Coutinho P.M."/>
            <person name="Wu M."/>
            <person name="Xie G."/>
            <person name="Haft D.H."/>
            <person name="Sait M."/>
            <person name="Badger J."/>
            <person name="Barabote R.D."/>
            <person name="Bradley B."/>
            <person name="Brettin T.S."/>
            <person name="Brinkac L.M."/>
            <person name="Bruce D."/>
            <person name="Creasy T."/>
            <person name="Daugherty S.C."/>
            <person name="Davidsen T.M."/>
            <person name="DeBoy R.T."/>
            <person name="Detter J.C."/>
            <person name="Dodson R.J."/>
            <person name="Durkin A.S."/>
            <person name="Ganapathy A."/>
            <person name="Gwinn-Giglio M."/>
            <person name="Han C.S."/>
            <person name="Khouri H."/>
            <person name="Kiss H."/>
            <person name="Kothari S.P."/>
            <person name="Madupu R."/>
            <person name="Nelson K.E."/>
            <person name="Nelson W.C."/>
            <person name="Paulsen I."/>
            <person name="Penn K."/>
            <person name="Ren Q."/>
            <person name="Rosovitz M.J."/>
            <person name="Selengut J.D."/>
            <person name="Shrivastava S."/>
            <person name="Sullivan S.A."/>
            <person name="Tapia R."/>
            <person name="Thompson L.S."/>
            <person name="Watkins K.L."/>
            <person name="Yang Q."/>
            <person name="Yu C."/>
            <person name="Zafar N."/>
            <person name="Zhou L."/>
            <person name="Kuske C.R."/>
        </authorList>
    </citation>
    <scope>NUCLEOTIDE SEQUENCE [LARGE SCALE GENOMIC DNA]</scope>
    <source>
        <strain evidence="2 3">Ellin345</strain>
    </source>
</reference>
<dbReference type="eggNOG" id="COG0726">
    <property type="taxonomic scope" value="Bacteria"/>
</dbReference>
<feature type="domain" description="DUF7033" evidence="1">
    <location>
        <begin position="123"/>
        <end position="195"/>
    </location>
</feature>
<keyword evidence="3" id="KW-1185">Reference proteome</keyword>
<dbReference type="CDD" id="cd10931">
    <property type="entry name" value="CE4_u7"/>
    <property type="match status" value="1"/>
</dbReference>
<dbReference type="RefSeq" id="WP_011522175.1">
    <property type="nucleotide sequence ID" value="NC_008009.1"/>
</dbReference>
<organism evidence="2 3">
    <name type="scientific">Koribacter versatilis (strain Ellin345)</name>
    <dbReference type="NCBI Taxonomy" id="204669"/>
    <lineage>
        <taxon>Bacteria</taxon>
        <taxon>Pseudomonadati</taxon>
        <taxon>Acidobacteriota</taxon>
        <taxon>Terriglobia</taxon>
        <taxon>Terriglobales</taxon>
        <taxon>Candidatus Korobacteraceae</taxon>
        <taxon>Candidatus Korobacter</taxon>
    </lineage>
</organism>
<dbReference type="HOGENOM" id="CLU_581118_0_0_0"/>
<dbReference type="InterPro" id="IPR054297">
    <property type="entry name" value="DUF7033"/>
</dbReference>
<dbReference type="AlphaFoldDB" id="Q1IRX7"/>
<name>Q1IRX7_KORVE</name>
<evidence type="ECO:0000259" key="1">
    <source>
        <dbReference type="Pfam" id="PF23019"/>
    </source>
</evidence>